<evidence type="ECO:0000256" key="1">
    <source>
        <dbReference type="SAM" id="MobiDB-lite"/>
    </source>
</evidence>
<proteinExistence type="predicted"/>
<feature type="compositionally biased region" description="Polar residues" evidence="1">
    <location>
        <begin position="122"/>
        <end position="135"/>
    </location>
</feature>
<name>A0AAV7GQP7_DENCH</name>
<feature type="region of interest" description="Disordered" evidence="1">
    <location>
        <begin position="110"/>
        <end position="135"/>
    </location>
</feature>
<reference evidence="2 3" key="1">
    <citation type="journal article" date="2021" name="Hortic Res">
        <title>Chromosome-scale assembly of the Dendrobium chrysotoxum genome enhances the understanding of orchid evolution.</title>
        <authorList>
            <person name="Zhang Y."/>
            <person name="Zhang G.Q."/>
            <person name="Zhang D."/>
            <person name="Liu X.D."/>
            <person name="Xu X.Y."/>
            <person name="Sun W.H."/>
            <person name="Yu X."/>
            <person name="Zhu X."/>
            <person name="Wang Z.W."/>
            <person name="Zhao X."/>
            <person name="Zhong W.Y."/>
            <person name="Chen H."/>
            <person name="Yin W.L."/>
            <person name="Huang T."/>
            <person name="Niu S.C."/>
            <person name="Liu Z.J."/>
        </authorList>
    </citation>
    <scope>NUCLEOTIDE SEQUENCE [LARGE SCALE GENOMIC DNA]</scope>
    <source>
        <strain evidence="2">Lindl</strain>
    </source>
</reference>
<dbReference type="AlphaFoldDB" id="A0AAV7GQP7"/>
<gene>
    <name evidence="2" type="ORF">IEQ34_013089</name>
</gene>
<dbReference type="EMBL" id="JAGFBR010000012">
    <property type="protein sequence ID" value="KAH0457774.1"/>
    <property type="molecule type" value="Genomic_DNA"/>
</dbReference>
<evidence type="ECO:0000313" key="2">
    <source>
        <dbReference type="EMBL" id="KAH0457774.1"/>
    </source>
</evidence>
<dbReference type="Proteomes" id="UP000775213">
    <property type="component" value="Unassembled WGS sequence"/>
</dbReference>
<protein>
    <submittedName>
        <fullName evidence="2">Uncharacterized protein</fullName>
    </submittedName>
</protein>
<comment type="caution">
    <text evidence="2">The sequence shown here is derived from an EMBL/GenBank/DDBJ whole genome shotgun (WGS) entry which is preliminary data.</text>
</comment>
<organism evidence="2 3">
    <name type="scientific">Dendrobium chrysotoxum</name>
    <name type="common">Orchid</name>
    <dbReference type="NCBI Taxonomy" id="161865"/>
    <lineage>
        <taxon>Eukaryota</taxon>
        <taxon>Viridiplantae</taxon>
        <taxon>Streptophyta</taxon>
        <taxon>Embryophyta</taxon>
        <taxon>Tracheophyta</taxon>
        <taxon>Spermatophyta</taxon>
        <taxon>Magnoliopsida</taxon>
        <taxon>Liliopsida</taxon>
        <taxon>Asparagales</taxon>
        <taxon>Orchidaceae</taxon>
        <taxon>Epidendroideae</taxon>
        <taxon>Malaxideae</taxon>
        <taxon>Dendrobiinae</taxon>
        <taxon>Dendrobium</taxon>
    </lineage>
</organism>
<evidence type="ECO:0000313" key="3">
    <source>
        <dbReference type="Proteomes" id="UP000775213"/>
    </source>
</evidence>
<accession>A0AAV7GQP7</accession>
<keyword evidence="3" id="KW-1185">Reference proteome</keyword>
<sequence>MGYTFFLSSFLHLFDLHFFVFFPLRASWIRYELFRSAESGYPNEKKLILEGEPKREGFVQTTQRLPRGFLSFKKTYNIVGYDPVVPPVAPLPVDLTKVFDNTEISVRGGADGKRDADATLAGESSSKAGIESRNTAGKSLEACTSRLPVWGCLRQRVEFTHPAATCWRERASASYVGDALSHGRGHLAATDRGACFAEKAGNQEKRYHEDNCLRSSGASH</sequence>